<name>A0A858R4L7_9PROT</name>
<dbReference type="Pfam" id="PF09527">
    <property type="entry name" value="ATPase_gene1"/>
    <property type="match status" value="1"/>
</dbReference>
<keyword evidence="1" id="KW-0472">Membrane</keyword>
<reference evidence="2" key="1">
    <citation type="submission" date="2020-04" db="EMBL/GenBank/DDBJ databases">
        <title>A desert anoxygenic phototrophic bacterium fixes CO2 using RubisCO under aerobic conditions.</title>
        <authorList>
            <person name="Tang K."/>
        </authorList>
    </citation>
    <scope>NUCLEOTIDE SEQUENCE [LARGE SCALE GENOMIC DNA]</scope>
    <source>
        <strain evidence="2">MIMtkB3</strain>
    </source>
</reference>
<dbReference type="Proteomes" id="UP000501891">
    <property type="component" value="Chromosome"/>
</dbReference>
<dbReference type="InterPro" id="IPR032820">
    <property type="entry name" value="ATPase_put"/>
</dbReference>
<organism evidence="2 3">
    <name type="scientific">Aerophototrophica crusticola</name>
    <dbReference type="NCBI Taxonomy" id="1709002"/>
    <lineage>
        <taxon>Bacteria</taxon>
        <taxon>Pseudomonadati</taxon>
        <taxon>Pseudomonadota</taxon>
        <taxon>Alphaproteobacteria</taxon>
        <taxon>Rhodospirillales</taxon>
        <taxon>Rhodospirillaceae</taxon>
        <taxon>Aerophototrophica</taxon>
    </lineage>
</organism>
<feature type="transmembrane region" description="Helical" evidence="1">
    <location>
        <begin position="48"/>
        <end position="70"/>
    </location>
</feature>
<proteinExistence type="predicted"/>
<protein>
    <submittedName>
        <fullName evidence="2">AtpZ/AtpI family protein</fullName>
    </submittedName>
</protein>
<feature type="transmembrane region" description="Helical" evidence="1">
    <location>
        <begin position="76"/>
        <end position="97"/>
    </location>
</feature>
<accession>A0A858R4L7</accession>
<keyword evidence="1" id="KW-1133">Transmembrane helix</keyword>
<evidence type="ECO:0000313" key="3">
    <source>
        <dbReference type="Proteomes" id="UP000501891"/>
    </source>
</evidence>
<keyword evidence="3" id="KW-1185">Reference proteome</keyword>
<keyword evidence="1" id="KW-0812">Transmembrane</keyword>
<gene>
    <name evidence="2" type="ORF">HHL28_01935</name>
</gene>
<sequence length="124" mass="12618">MSDERQPPSLAELDARLREARRVAGLDPVEPSPYEAMGNGSGGSDMGLGLRIGVELVAGVILGLLLGLGLDKWLGIAPWGLIIGVFVGALAGFMNVYRVANGQGYAAGFKASGDGPPKAGPGAE</sequence>
<evidence type="ECO:0000313" key="2">
    <source>
        <dbReference type="EMBL" id="QJE72026.1"/>
    </source>
</evidence>
<dbReference type="EMBL" id="CP051775">
    <property type="protein sequence ID" value="QJE72026.1"/>
    <property type="molecule type" value="Genomic_DNA"/>
</dbReference>
<dbReference type="AlphaFoldDB" id="A0A858R4L7"/>
<dbReference type="KEGG" id="acru:HHL28_01935"/>
<evidence type="ECO:0000256" key="1">
    <source>
        <dbReference type="SAM" id="Phobius"/>
    </source>
</evidence>